<keyword evidence="4" id="KW-1185">Reference proteome</keyword>
<dbReference type="InterPro" id="IPR036770">
    <property type="entry name" value="Ankyrin_rpt-contain_sf"/>
</dbReference>
<proteinExistence type="predicted"/>
<dbReference type="PANTHER" id="PTHR24189:SF50">
    <property type="entry name" value="ANKYRIN REPEAT AND SOCS BOX PROTEIN 2"/>
    <property type="match status" value="1"/>
</dbReference>
<dbReference type="Gene3D" id="1.25.40.20">
    <property type="entry name" value="Ankyrin repeat-containing domain"/>
    <property type="match status" value="1"/>
</dbReference>
<evidence type="ECO:0000313" key="3">
    <source>
        <dbReference type="EMBL" id="CAH0373179.1"/>
    </source>
</evidence>
<evidence type="ECO:0008006" key="5">
    <source>
        <dbReference type="Google" id="ProtNLM"/>
    </source>
</evidence>
<dbReference type="InterPro" id="IPR050745">
    <property type="entry name" value="Multifunctional_regulatory"/>
</dbReference>
<name>A0A8J2WYY9_9STRA</name>
<keyword evidence="2" id="KW-0040">ANK repeat</keyword>
<organism evidence="3 4">
    <name type="scientific">Pelagomonas calceolata</name>
    <dbReference type="NCBI Taxonomy" id="35677"/>
    <lineage>
        <taxon>Eukaryota</taxon>
        <taxon>Sar</taxon>
        <taxon>Stramenopiles</taxon>
        <taxon>Ochrophyta</taxon>
        <taxon>Pelagophyceae</taxon>
        <taxon>Pelagomonadales</taxon>
        <taxon>Pelagomonadaceae</taxon>
        <taxon>Pelagomonas</taxon>
    </lineage>
</organism>
<dbReference type="EMBL" id="CAKKNE010000004">
    <property type="protein sequence ID" value="CAH0373179.1"/>
    <property type="molecule type" value="Genomic_DNA"/>
</dbReference>
<keyword evidence="1" id="KW-0677">Repeat</keyword>
<sequence>MAEGSIAHHPSYEPGQPAFEPAQAQLLATFQAAQLAMTTGWPAIAQAAHALDLDVLRRELAAGVAVDLLSMPGGQTPLQLNCHVTNETVVYRRGGTDEAFLAWAAQPAERRRVIDDGIDADRLACVELLLAHGASPRPGGIFFPPLIDAVAQGSLALVNVLLDAGSDVSVLSTPPPLEFACSPLSMAVISHYHALRNGRPMGYDHIAIADALLKAGADANPPEIKERSLMKWAIGGGHRRLWPVLLRGGAILPPPGENPFNWPGASYNTERADPYLQKIDAAGSWAAHEKAHRAALQAIFAPKFTHLVPPELVARIVEYSFHLGFY</sequence>
<dbReference type="OrthoDB" id="366390at2759"/>
<gene>
    <name evidence="3" type="ORF">PECAL_4P03590</name>
</gene>
<reference evidence="3" key="1">
    <citation type="submission" date="2021-11" db="EMBL/GenBank/DDBJ databases">
        <authorList>
            <consortium name="Genoscope - CEA"/>
            <person name="William W."/>
        </authorList>
    </citation>
    <scope>NUCLEOTIDE SEQUENCE</scope>
</reference>
<dbReference type="SUPFAM" id="SSF48403">
    <property type="entry name" value="Ankyrin repeat"/>
    <property type="match status" value="1"/>
</dbReference>
<evidence type="ECO:0000256" key="2">
    <source>
        <dbReference type="ARBA" id="ARBA00023043"/>
    </source>
</evidence>
<comment type="caution">
    <text evidence="3">The sequence shown here is derived from an EMBL/GenBank/DDBJ whole genome shotgun (WGS) entry which is preliminary data.</text>
</comment>
<evidence type="ECO:0000313" key="4">
    <source>
        <dbReference type="Proteomes" id="UP000789595"/>
    </source>
</evidence>
<dbReference type="Proteomes" id="UP000789595">
    <property type="component" value="Unassembled WGS sequence"/>
</dbReference>
<dbReference type="AlphaFoldDB" id="A0A8J2WYY9"/>
<protein>
    <recommendedName>
        <fullName evidence="5">Ankyrin repeat domain-containing protein</fullName>
    </recommendedName>
</protein>
<evidence type="ECO:0000256" key="1">
    <source>
        <dbReference type="ARBA" id="ARBA00022737"/>
    </source>
</evidence>
<dbReference type="PANTHER" id="PTHR24189">
    <property type="entry name" value="MYOTROPHIN"/>
    <property type="match status" value="1"/>
</dbReference>
<accession>A0A8J2WYY9</accession>